<proteinExistence type="predicted"/>
<comment type="caution">
    <text evidence="2">The sequence shown here is derived from an EMBL/GenBank/DDBJ whole genome shotgun (WGS) entry which is preliminary data.</text>
</comment>
<evidence type="ECO:0000313" key="2">
    <source>
        <dbReference type="EMBL" id="KAF7813503.1"/>
    </source>
</evidence>
<accession>A0A834SZD3</accession>
<dbReference type="PANTHER" id="PTHR34780">
    <property type="entry name" value="OS08G0427800 PROTEIN"/>
    <property type="match status" value="1"/>
</dbReference>
<feature type="region of interest" description="Disordered" evidence="1">
    <location>
        <begin position="52"/>
        <end position="73"/>
    </location>
</feature>
<organism evidence="2 3">
    <name type="scientific">Senna tora</name>
    <dbReference type="NCBI Taxonomy" id="362788"/>
    <lineage>
        <taxon>Eukaryota</taxon>
        <taxon>Viridiplantae</taxon>
        <taxon>Streptophyta</taxon>
        <taxon>Embryophyta</taxon>
        <taxon>Tracheophyta</taxon>
        <taxon>Spermatophyta</taxon>
        <taxon>Magnoliopsida</taxon>
        <taxon>eudicotyledons</taxon>
        <taxon>Gunneridae</taxon>
        <taxon>Pentapetalae</taxon>
        <taxon>rosids</taxon>
        <taxon>fabids</taxon>
        <taxon>Fabales</taxon>
        <taxon>Fabaceae</taxon>
        <taxon>Caesalpinioideae</taxon>
        <taxon>Cassia clade</taxon>
        <taxon>Senna</taxon>
    </lineage>
</organism>
<evidence type="ECO:0000313" key="3">
    <source>
        <dbReference type="Proteomes" id="UP000634136"/>
    </source>
</evidence>
<sequence length="73" mass="8358">MEKMKMKKSESKETTLGVAIHRQVRKIKQESEKFAGWEPDQPEIRHLLPEITPHRLSPSPLGISAGVSHQYSH</sequence>
<dbReference type="PANTHER" id="PTHR34780:SF5">
    <property type="entry name" value="OS02G0733900 PROTEIN"/>
    <property type="match status" value="1"/>
</dbReference>
<dbReference type="OrthoDB" id="1879501at2759"/>
<gene>
    <name evidence="2" type="ORF">G2W53_034479</name>
</gene>
<dbReference type="Proteomes" id="UP000634136">
    <property type="component" value="Unassembled WGS sequence"/>
</dbReference>
<keyword evidence="3" id="KW-1185">Reference proteome</keyword>
<dbReference type="EMBL" id="JAAIUW010000010">
    <property type="protein sequence ID" value="KAF7813503.1"/>
    <property type="molecule type" value="Genomic_DNA"/>
</dbReference>
<reference evidence="2" key="1">
    <citation type="submission" date="2020-09" db="EMBL/GenBank/DDBJ databases">
        <title>Genome-Enabled Discovery of Anthraquinone Biosynthesis in Senna tora.</title>
        <authorList>
            <person name="Kang S.-H."/>
            <person name="Pandey R.P."/>
            <person name="Lee C.-M."/>
            <person name="Sim J.-S."/>
            <person name="Jeong J.-T."/>
            <person name="Choi B.-S."/>
            <person name="Jung M."/>
            <person name="Ginzburg D."/>
            <person name="Zhao K."/>
            <person name="Won S.Y."/>
            <person name="Oh T.-J."/>
            <person name="Yu Y."/>
            <person name="Kim N.-H."/>
            <person name="Lee O.R."/>
            <person name="Lee T.-H."/>
            <person name="Bashyal P."/>
            <person name="Kim T.-S."/>
            <person name="Lee W.-H."/>
            <person name="Kawkins C."/>
            <person name="Kim C.-K."/>
            <person name="Kim J.S."/>
            <person name="Ahn B.O."/>
            <person name="Rhee S.Y."/>
            <person name="Sohng J.K."/>
        </authorList>
    </citation>
    <scope>NUCLEOTIDE SEQUENCE</scope>
    <source>
        <tissue evidence="2">Leaf</tissue>
    </source>
</reference>
<dbReference type="AlphaFoldDB" id="A0A834SZD3"/>
<protein>
    <submittedName>
        <fullName evidence="2">Uncharacterized protein</fullName>
    </submittedName>
</protein>
<evidence type="ECO:0000256" key="1">
    <source>
        <dbReference type="SAM" id="MobiDB-lite"/>
    </source>
</evidence>
<name>A0A834SZD3_9FABA</name>